<dbReference type="InterPro" id="IPR012156">
    <property type="entry name" value="Cold_shock_CspA"/>
</dbReference>
<evidence type="ECO:0000313" key="5">
    <source>
        <dbReference type="Proteomes" id="UP000326837"/>
    </source>
</evidence>
<gene>
    <name evidence="4" type="ORF">PLANPX_0534</name>
</gene>
<sequence length="65" mass="6901">MSQGTIKKLTDKGFGFIEGERGDIFFHSSSVAGSGYDSLFEGQAVSYTEGQGPKGKRAENVQPVA</sequence>
<dbReference type="EMBL" id="AP021861">
    <property type="protein sequence ID" value="BBO30922.1"/>
    <property type="molecule type" value="Genomic_DNA"/>
</dbReference>
<accession>A0A5K7X518</accession>
<dbReference type="CDD" id="cd04458">
    <property type="entry name" value="CSP_CDS"/>
    <property type="match status" value="1"/>
</dbReference>
<keyword evidence="2" id="KW-0963">Cytoplasm</keyword>
<dbReference type="InterPro" id="IPR002059">
    <property type="entry name" value="CSP_DNA-bd"/>
</dbReference>
<dbReference type="SMART" id="SM00357">
    <property type="entry name" value="CSP"/>
    <property type="match status" value="1"/>
</dbReference>
<feature type="domain" description="CSD" evidence="3">
    <location>
        <begin position="1"/>
        <end position="63"/>
    </location>
</feature>
<evidence type="ECO:0000313" key="4">
    <source>
        <dbReference type="EMBL" id="BBO30922.1"/>
    </source>
</evidence>
<evidence type="ECO:0000256" key="2">
    <source>
        <dbReference type="ARBA" id="ARBA00022490"/>
    </source>
</evidence>
<evidence type="ECO:0000256" key="1">
    <source>
        <dbReference type="ARBA" id="ARBA00004496"/>
    </source>
</evidence>
<dbReference type="InterPro" id="IPR012340">
    <property type="entry name" value="NA-bd_OB-fold"/>
</dbReference>
<dbReference type="PIRSF" id="PIRSF002599">
    <property type="entry name" value="Cold_shock_A"/>
    <property type="match status" value="1"/>
</dbReference>
<dbReference type="SUPFAM" id="SSF50249">
    <property type="entry name" value="Nucleic acid-binding proteins"/>
    <property type="match status" value="1"/>
</dbReference>
<dbReference type="RefSeq" id="WP_152097167.1">
    <property type="nucleotide sequence ID" value="NZ_AP021861.1"/>
</dbReference>
<name>A0A5K7X518_9BACT</name>
<dbReference type="KEGG" id="lpav:PLANPX_0534"/>
<proteinExistence type="predicted"/>
<dbReference type="AlphaFoldDB" id="A0A5K7X518"/>
<dbReference type="PROSITE" id="PS51857">
    <property type="entry name" value="CSD_2"/>
    <property type="match status" value="1"/>
</dbReference>
<evidence type="ECO:0000259" key="3">
    <source>
        <dbReference type="PROSITE" id="PS51857"/>
    </source>
</evidence>
<keyword evidence="5" id="KW-1185">Reference proteome</keyword>
<protein>
    <submittedName>
        <fullName evidence="4">Cold shock protein of CSP family</fullName>
    </submittedName>
</protein>
<organism evidence="4 5">
    <name type="scientific">Lacipirellula parvula</name>
    <dbReference type="NCBI Taxonomy" id="2650471"/>
    <lineage>
        <taxon>Bacteria</taxon>
        <taxon>Pseudomonadati</taxon>
        <taxon>Planctomycetota</taxon>
        <taxon>Planctomycetia</taxon>
        <taxon>Pirellulales</taxon>
        <taxon>Lacipirellulaceae</taxon>
        <taxon>Lacipirellula</taxon>
    </lineage>
</organism>
<comment type="subcellular location">
    <subcellularLocation>
        <location evidence="1">Cytoplasm</location>
    </subcellularLocation>
</comment>
<dbReference type="Pfam" id="PF00313">
    <property type="entry name" value="CSD"/>
    <property type="match status" value="1"/>
</dbReference>
<dbReference type="InterPro" id="IPR011129">
    <property type="entry name" value="CSD"/>
</dbReference>
<dbReference type="GO" id="GO:0005829">
    <property type="term" value="C:cytosol"/>
    <property type="evidence" value="ECO:0007669"/>
    <property type="project" value="UniProtKB-ARBA"/>
</dbReference>
<dbReference type="Proteomes" id="UP000326837">
    <property type="component" value="Chromosome"/>
</dbReference>
<reference evidence="5" key="1">
    <citation type="submission" date="2019-10" db="EMBL/GenBank/DDBJ databases">
        <title>Lacipirellula parvula gen. nov., sp. nov., representing a lineage of planctomycetes widespread in freshwater anoxic habitats, and description of the family Lacipirellulaceae.</title>
        <authorList>
            <person name="Dedysh S.N."/>
            <person name="Kulichevskaya I.S."/>
            <person name="Beletsky A.V."/>
            <person name="Rakitin A.L."/>
            <person name="Mardanov A.V."/>
            <person name="Ivanova A.A."/>
            <person name="Saltykova V.X."/>
            <person name="Rijpstra W.I.C."/>
            <person name="Sinninghe Damste J.S."/>
            <person name="Ravin N.V."/>
        </authorList>
    </citation>
    <scope>NUCLEOTIDE SEQUENCE [LARGE SCALE GENOMIC DNA]</scope>
    <source>
        <strain evidence="5">PX69</strain>
    </source>
</reference>
<dbReference type="Gene3D" id="2.40.50.140">
    <property type="entry name" value="Nucleic acid-binding proteins"/>
    <property type="match status" value="1"/>
</dbReference>
<dbReference type="GO" id="GO:0003676">
    <property type="term" value="F:nucleic acid binding"/>
    <property type="evidence" value="ECO:0007669"/>
    <property type="project" value="InterPro"/>
</dbReference>